<dbReference type="GO" id="GO:0030915">
    <property type="term" value="C:Smc5-Smc6 complex"/>
    <property type="evidence" value="ECO:0007669"/>
    <property type="project" value="TreeGrafter"/>
</dbReference>
<feature type="domain" description="RecF/RecN/SMC N-terminal" evidence="14">
    <location>
        <begin position="52"/>
        <end position="1128"/>
    </location>
</feature>
<evidence type="ECO:0000313" key="16">
    <source>
        <dbReference type="WBParaSite" id="Csp11.Scaffold473.g1674.t1"/>
    </source>
</evidence>
<dbReference type="PANTHER" id="PTHR19306">
    <property type="entry name" value="STRUCTURAL MAINTENANCE OF CHROMOSOMES 5,6 SMC5, SMC6"/>
    <property type="match status" value="1"/>
</dbReference>
<evidence type="ECO:0000256" key="13">
    <source>
        <dbReference type="SAM" id="MobiDB-lite"/>
    </source>
</evidence>
<sequence>MGKRDTFSPDENLAPTDIMRRMAEVCSTSTPAKRARITSPVPGRIAVAGRVASVKLQNFMCHANLQIDFKTQENNCFYIGGPNGSGKSALFAAINLGLGGRGSDNDRGSTVKSYIKDGTTQAKICITLTNGGLNAHPDYDDLISIERTINQSSSTYVMKSIKLSHSGHQTEKIISKKKSDIDRIISRFNIHLTNPAFWMSQDRSRSFLANFKPSNVYKLYLESTNLENILLSYVEFANTIKDTRNQVEMKIAEVSLENKKLKRMQEQRELQAKVEADRELLSSYNWKILFVSVRDYDAQIMLNQKHQEVQKKLNEQCKLEYLENRNERAVVEKKIQQVCDDIELAQEDVEEAKSRLDEASKELTGIEDKIKSLESESRRMVKAVNTVKMSIDSHQQQLTAALAKQGNSHLTEKLKAVESDYLRVSKETEQMEVSGEFNRLKQKLDDIKDDIRSKENQKNEACSRISRLRRKIDENKEMIRSARATKQNTINKFGRGMAEIVAQIDKERSNFQKMPKGPVGKFVTLTDPKWALAVEECIGMLASSFLCASQQDAAVLRNIFRRLKLHPSDQPEIIVCRFTGKCYPNLREPESEFQSFYRALEISDPDVNNVIIDRTNCEKVLLFEENEVAMSIMGSDNPPRYVKRAYTLDGSQAYPNGERSQYRFYRSKGGRATGVFCGAKVNVDEATLIKEIKEHEAEIASIETSDVRRHDSELRELQKDVKNTHQAIDDYERKLSSLRREDIRMSRLIEDLRAELAQANNEDQIDTLTDTIEEFKKKIPEFEKQRQDIESEMEEWTIKLKPAFAKKKEAQKNLSDMQNEIGDFNSKTAKLNRELSDFDDKGEIIKARIDKLKAEATRLFHEEAKMKTEKDEAQETIRVKKEDYPKPPNEQDPPDLSNFPPTEQAWKVIADLKKKIDRAAQGCDMSITYDSVKSFKETLRRRRYTCRVLEETIDKLDEIHENRVKSYPLLRQYTEMKVCDKFQELLEVRGHFIGGLEFNHEKQTLNVNVQSCKEKDAMADKTYVEEDEEDEAGDGTPSGSDSENDEPRKKKAKQKKAKKPRDLKGLSGGERSFVTAALVMSLWEVMEQPFRMMDEFDVFMDMMNRKLVMDLLVEMATKKFPHNQFIFFTPQGIKELKKVDGLQVFEMNKVRD</sequence>
<proteinExistence type="inferred from homology"/>
<evidence type="ECO:0000256" key="9">
    <source>
        <dbReference type="ARBA" id="ARBA00023172"/>
    </source>
</evidence>
<comment type="subcellular location">
    <subcellularLocation>
        <location evidence="2">Chromosome</location>
    </subcellularLocation>
    <subcellularLocation>
        <location evidence="1">Nucleus</location>
    </subcellularLocation>
</comment>
<keyword evidence="9" id="KW-0233">DNA recombination</keyword>
<keyword evidence="7" id="KW-0067">ATP-binding</keyword>
<keyword evidence="15" id="KW-1185">Reference proteome</keyword>
<evidence type="ECO:0000256" key="12">
    <source>
        <dbReference type="SAM" id="Coils"/>
    </source>
</evidence>
<feature type="region of interest" description="Disordered" evidence="13">
    <location>
        <begin position="1021"/>
        <end position="1066"/>
    </location>
</feature>
<accession>A0A1I7T228</accession>
<evidence type="ECO:0000313" key="15">
    <source>
        <dbReference type="Proteomes" id="UP000095282"/>
    </source>
</evidence>
<feature type="coiled-coil region" evidence="12">
    <location>
        <begin position="437"/>
        <end position="485"/>
    </location>
</feature>
<evidence type="ECO:0000256" key="1">
    <source>
        <dbReference type="ARBA" id="ARBA00004123"/>
    </source>
</evidence>
<keyword evidence="11" id="KW-0539">Nucleus</keyword>
<evidence type="ECO:0000256" key="7">
    <source>
        <dbReference type="ARBA" id="ARBA00022840"/>
    </source>
</evidence>
<dbReference type="STRING" id="1561998.A0A1I7T228"/>
<dbReference type="GO" id="GO:0005634">
    <property type="term" value="C:nucleus"/>
    <property type="evidence" value="ECO:0007669"/>
    <property type="project" value="UniProtKB-SubCell"/>
</dbReference>
<dbReference type="eggNOG" id="KOG0250">
    <property type="taxonomic scope" value="Eukaryota"/>
</dbReference>
<evidence type="ECO:0000256" key="6">
    <source>
        <dbReference type="ARBA" id="ARBA00022763"/>
    </source>
</evidence>
<comment type="similarity">
    <text evidence="3">Belongs to the SMC family. SMC6 subfamily.</text>
</comment>
<dbReference type="PANTHER" id="PTHR19306:SF6">
    <property type="entry name" value="STRUCTURAL MAINTENANCE OF CHROMOSOMES PROTEIN 6"/>
    <property type="match status" value="1"/>
</dbReference>
<evidence type="ECO:0000256" key="3">
    <source>
        <dbReference type="ARBA" id="ARBA00006793"/>
    </source>
</evidence>
<dbReference type="InterPro" id="IPR003395">
    <property type="entry name" value="RecF/RecN/SMC_N"/>
</dbReference>
<feature type="compositionally biased region" description="Basic and acidic residues" evidence="13">
    <location>
        <begin position="864"/>
        <end position="885"/>
    </location>
</feature>
<organism evidence="15 16">
    <name type="scientific">Caenorhabditis tropicalis</name>
    <dbReference type="NCBI Taxonomy" id="1561998"/>
    <lineage>
        <taxon>Eukaryota</taxon>
        <taxon>Metazoa</taxon>
        <taxon>Ecdysozoa</taxon>
        <taxon>Nematoda</taxon>
        <taxon>Chromadorea</taxon>
        <taxon>Rhabditida</taxon>
        <taxon>Rhabditina</taxon>
        <taxon>Rhabditomorpha</taxon>
        <taxon>Rhabditoidea</taxon>
        <taxon>Rhabditidae</taxon>
        <taxon>Peloderinae</taxon>
        <taxon>Caenorhabditis</taxon>
    </lineage>
</organism>
<evidence type="ECO:0000256" key="5">
    <source>
        <dbReference type="ARBA" id="ARBA00022741"/>
    </source>
</evidence>
<evidence type="ECO:0000256" key="4">
    <source>
        <dbReference type="ARBA" id="ARBA00022454"/>
    </source>
</evidence>
<dbReference type="GO" id="GO:0035861">
    <property type="term" value="C:site of double-strand break"/>
    <property type="evidence" value="ECO:0007669"/>
    <property type="project" value="TreeGrafter"/>
</dbReference>
<keyword evidence="4" id="KW-0158">Chromosome</keyword>
<dbReference type="InterPro" id="IPR027417">
    <property type="entry name" value="P-loop_NTPase"/>
</dbReference>
<keyword evidence="5" id="KW-0547">Nucleotide-binding</keyword>
<dbReference type="GO" id="GO:0003697">
    <property type="term" value="F:single-stranded DNA binding"/>
    <property type="evidence" value="ECO:0007669"/>
    <property type="project" value="TreeGrafter"/>
</dbReference>
<keyword evidence="10" id="KW-0234">DNA repair</keyword>
<dbReference type="AlphaFoldDB" id="A0A1I7T228"/>
<dbReference type="GO" id="GO:0000724">
    <property type="term" value="P:double-strand break repair via homologous recombination"/>
    <property type="evidence" value="ECO:0007669"/>
    <property type="project" value="TreeGrafter"/>
</dbReference>
<dbReference type="SUPFAM" id="SSF57997">
    <property type="entry name" value="Tropomyosin"/>
    <property type="match status" value="1"/>
</dbReference>
<evidence type="ECO:0000256" key="10">
    <source>
        <dbReference type="ARBA" id="ARBA00023204"/>
    </source>
</evidence>
<dbReference type="Pfam" id="PF02463">
    <property type="entry name" value="SMC_N"/>
    <property type="match status" value="1"/>
</dbReference>
<dbReference type="Gene3D" id="3.40.50.300">
    <property type="entry name" value="P-loop containing nucleotide triphosphate hydrolases"/>
    <property type="match status" value="2"/>
</dbReference>
<dbReference type="Gene3D" id="1.10.287.1490">
    <property type="match status" value="1"/>
</dbReference>
<keyword evidence="8 12" id="KW-0175">Coiled coil</keyword>
<reference evidence="16" key="1">
    <citation type="submission" date="2016-11" db="UniProtKB">
        <authorList>
            <consortium name="WormBaseParasite"/>
        </authorList>
    </citation>
    <scope>IDENTIFICATION</scope>
</reference>
<evidence type="ECO:0000256" key="2">
    <source>
        <dbReference type="ARBA" id="ARBA00004286"/>
    </source>
</evidence>
<feature type="region of interest" description="Disordered" evidence="13">
    <location>
        <begin position="864"/>
        <end position="900"/>
    </location>
</feature>
<name>A0A1I7T228_9PELO</name>
<dbReference type="Proteomes" id="UP000095282">
    <property type="component" value="Unplaced"/>
</dbReference>
<evidence type="ECO:0000256" key="8">
    <source>
        <dbReference type="ARBA" id="ARBA00023054"/>
    </source>
</evidence>
<dbReference type="GO" id="GO:0003684">
    <property type="term" value="F:damaged DNA binding"/>
    <property type="evidence" value="ECO:0007669"/>
    <property type="project" value="TreeGrafter"/>
</dbReference>
<dbReference type="SUPFAM" id="SSF52540">
    <property type="entry name" value="P-loop containing nucleoside triphosphate hydrolases"/>
    <property type="match status" value="1"/>
</dbReference>
<feature type="coiled-coil region" evidence="12">
    <location>
        <begin position="685"/>
        <end position="834"/>
    </location>
</feature>
<dbReference type="WBParaSite" id="Csp11.Scaffold473.g1674.t1">
    <property type="protein sequence ID" value="Csp11.Scaffold473.g1674.t1"/>
    <property type="gene ID" value="Csp11.Scaffold473.g1674"/>
</dbReference>
<dbReference type="GO" id="GO:0005524">
    <property type="term" value="F:ATP binding"/>
    <property type="evidence" value="ECO:0007669"/>
    <property type="project" value="UniProtKB-KW"/>
</dbReference>
<keyword evidence="6" id="KW-0227">DNA damage</keyword>
<feature type="compositionally biased region" description="Basic residues" evidence="13">
    <location>
        <begin position="1049"/>
        <end position="1061"/>
    </location>
</feature>
<feature type="coiled-coil region" evidence="12">
    <location>
        <begin position="335"/>
        <end position="376"/>
    </location>
</feature>
<evidence type="ECO:0000256" key="11">
    <source>
        <dbReference type="ARBA" id="ARBA00023242"/>
    </source>
</evidence>
<evidence type="ECO:0000259" key="14">
    <source>
        <dbReference type="Pfam" id="PF02463"/>
    </source>
</evidence>
<dbReference type="Gene3D" id="1.20.5.170">
    <property type="match status" value="1"/>
</dbReference>
<protein>
    <submittedName>
        <fullName evidence="16">AAA_23 domain-containing protein</fullName>
    </submittedName>
</protein>